<dbReference type="Pfam" id="PF20684">
    <property type="entry name" value="Fung_rhodopsin"/>
    <property type="match status" value="1"/>
</dbReference>
<feature type="domain" description="Rhodopsin" evidence="7">
    <location>
        <begin position="25"/>
        <end position="268"/>
    </location>
</feature>
<dbReference type="InterPro" id="IPR049326">
    <property type="entry name" value="Rhodopsin_dom_fungi"/>
</dbReference>
<feature type="transmembrane region" description="Helical" evidence="6">
    <location>
        <begin position="41"/>
        <end position="62"/>
    </location>
</feature>
<dbReference type="OrthoDB" id="5417844at2759"/>
<keyword evidence="4 6" id="KW-0472">Membrane</keyword>
<keyword evidence="3 6" id="KW-1133">Transmembrane helix</keyword>
<accession>A0A0B2WJB5</accession>
<keyword evidence="2 6" id="KW-0812">Transmembrane</keyword>
<evidence type="ECO:0000313" key="9">
    <source>
        <dbReference type="Proteomes" id="UP000030816"/>
    </source>
</evidence>
<comment type="similarity">
    <text evidence="5">Belongs to the SAT4 family.</text>
</comment>
<comment type="subcellular location">
    <subcellularLocation>
        <location evidence="1">Membrane</location>
        <topology evidence="1">Multi-pass membrane protein</topology>
    </subcellularLocation>
</comment>
<feature type="transmembrane region" description="Helical" evidence="6">
    <location>
        <begin position="244"/>
        <end position="263"/>
    </location>
</feature>
<comment type="caution">
    <text evidence="8">The sequence shown here is derived from an EMBL/GenBank/DDBJ whole genome shotgun (WGS) entry which is preliminary data.</text>
</comment>
<evidence type="ECO:0000256" key="1">
    <source>
        <dbReference type="ARBA" id="ARBA00004141"/>
    </source>
</evidence>
<dbReference type="GeneID" id="63742592"/>
<reference evidence="8 9" key="1">
    <citation type="journal article" date="2014" name="Proc. Natl. Acad. Sci. U.S.A.">
        <title>Trajectory and genomic determinants of fungal-pathogen speciation and host adaptation.</title>
        <authorList>
            <person name="Hu X."/>
            <person name="Xiao G."/>
            <person name="Zheng P."/>
            <person name="Shang Y."/>
            <person name="Su Y."/>
            <person name="Zhang X."/>
            <person name="Liu X."/>
            <person name="Zhan S."/>
            <person name="St Leger R.J."/>
            <person name="Wang C."/>
        </authorList>
    </citation>
    <scope>NUCLEOTIDE SEQUENCE [LARGE SCALE GENOMIC DNA]</scope>
    <source>
        <strain evidence="8 9">ARSEF 1941</strain>
    </source>
</reference>
<gene>
    <name evidence="8" type="ORF">MAM_08137</name>
</gene>
<feature type="transmembrane region" description="Helical" evidence="6">
    <location>
        <begin position="93"/>
        <end position="111"/>
    </location>
</feature>
<dbReference type="PANTHER" id="PTHR33048:SF47">
    <property type="entry name" value="INTEGRAL MEMBRANE PROTEIN-RELATED"/>
    <property type="match status" value="1"/>
</dbReference>
<evidence type="ECO:0000256" key="4">
    <source>
        <dbReference type="ARBA" id="ARBA00023136"/>
    </source>
</evidence>
<dbReference type="RefSeq" id="XP_040675074.1">
    <property type="nucleotide sequence ID" value="XM_040826935.1"/>
</dbReference>
<sequence>MESITYTVYTGIFATLIPSSLLLGLRFYARRLKRVPLWWDDYLAVLALVSAIAYDIAAFVLMSKGLGRHLSDLHMSVDEARYYQAMFLEIHEHMYTVAIAAAQLSLLALYWRIFSSITGPRICIYIFVALVGGWCLVRLVVAVFQCFPPRYLWDKSVAGGVCTVNPAKFFLWSVSAHLVIDVALMVLPATQISRLLLPWPQKMAIAVMFMFGIVVVIASIMMLVASSRYDSDDSDVMWNCTPALMWSAVEIHLSVIACCLPVMRPVIHALGGWWGHNFSSRKCASAPTYNPVKLGLVHHTAGAVETGESTHNLTNSPESSLTAMAADSGRIYGQGAGSDTVISTGKAGEKLRPVLPTRSTNGAILVQHEIDMKFSRRASQGR</sequence>
<dbReference type="AlphaFoldDB" id="A0A0B2WJB5"/>
<dbReference type="GO" id="GO:0016020">
    <property type="term" value="C:membrane"/>
    <property type="evidence" value="ECO:0007669"/>
    <property type="project" value="UniProtKB-SubCell"/>
</dbReference>
<keyword evidence="9" id="KW-1185">Reference proteome</keyword>
<evidence type="ECO:0000256" key="3">
    <source>
        <dbReference type="ARBA" id="ARBA00022989"/>
    </source>
</evidence>
<dbReference type="PANTHER" id="PTHR33048">
    <property type="entry name" value="PTH11-LIKE INTEGRAL MEMBRANE PROTEIN (AFU_ORTHOLOGUE AFUA_5G11245)"/>
    <property type="match status" value="1"/>
</dbReference>
<evidence type="ECO:0000259" key="7">
    <source>
        <dbReference type="Pfam" id="PF20684"/>
    </source>
</evidence>
<organism evidence="8 9">
    <name type="scientific">Metarhizium album (strain ARSEF 1941)</name>
    <dbReference type="NCBI Taxonomy" id="1081103"/>
    <lineage>
        <taxon>Eukaryota</taxon>
        <taxon>Fungi</taxon>
        <taxon>Dikarya</taxon>
        <taxon>Ascomycota</taxon>
        <taxon>Pezizomycotina</taxon>
        <taxon>Sordariomycetes</taxon>
        <taxon>Hypocreomycetidae</taxon>
        <taxon>Hypocreales</taxon>
        <taxon>Clavicipitaceae</taxon>
        <taxon>Metarhizium</taxon>
    </lineage>
</organism>
<evidence type="ECO:0000256" key="5">
    <source>
        <dbReference type="ARBA" id="ARBA00038359"/>
    </source>
</evidence>
<feature type="transmembrane region" description="Helical" evidence="6">
    <location>
        <begin position="123"/>
        <end position="144"/>
    </location>
</feature>
<dbReference type="InterPro" id="IPR052337">
    <property type="entry name" value="SAT4-like"/>
</dbReference>
<dbReference type="Proteomes" id="UP000030816">
    <property type="component" value="Unassembled WGS sequence"/>
</dbReference>
<feature type="transmembrane region" description="Helical" evidence="6">
    <location>
        <begin position="169"/>
        <end position="192"/>
    </location>
</feature>
<evidence type="ECO:0000256" key="2">
    <source>
        <dbReference type="ARBA" id="ARBA00022692"/>
    </source>
</evidence>
<dbReference type="EMBL" id="AZHE01000044">
    <property type="protein sequence ID" value="KHN94008.1"/>
    <property type="molecule type" value="Genomic_DNA"/>
</dbReference>
<proteinExistence type="inferred from homology"/>
<evidence type="ECO:0000256" key="6">
    <source>
        <dbReference type="SAM" id="Phobius"/>
    </source>
</evidence>
<evidence type="ECO:0000313" key="8">
    <source>
        <dbReference type="EMBL" id="KHN94008.1"/>
    </source>
</evidence>
<protein>
    <submittedName>
        <fullName evidence="8">Integral membrane protein</fullName>
    </submittedName>
</protein>
<feature type="transmembrane region" description="Helical" evidence="6">
    <location>
        <begin position="6"/>
        <end position="29"/>
    </location>
</feature>
<name>A0A0B2WJB5_METAS</name>
<feature type="transmembrane region" description="Helical" evidence="6">
    <location>
        <begin position="204"/>
        <end position="224"/>
    </location>
</feature>
<dbReference type="HOGENOM" id="CLU_028200_0_3_1"/>